<organism evidence="6 7">
    <name type="scientific">Niallia endozanthoxylica</name>
    <dbReference type="NCBI Taxonomy" id="2036016"/>
    <lineage>
        <taxon>Bacteria</taxon>
        <taxon>Bacillati</taxon>
        <taxon>Bacillota</taxon>
        <taxon>Bacilli</taxon>
        <taxon>Bacillales</taxon>
        <taxon>Bacillaceae</taxon>
        <taxon>Niallia</taxon>
    </lineage>
</organism>
<accession>A0A5J5HNM9</accession>
<evidence type="ECO:0000256" key="1">
    <source>
        <dbReference type="ARBA" id="ARBA00001968"/>
    </source>
</evidence>
<dbReference type="GO" id="GO:0016491">
    <property type="term" value="F:oxidoreductase activity"/>
    <property type="evidence" value="ECO:0007669"/>
    <property type="project" value="UniProtKB-KW"/>
</dbReference>
<evidence type="ECO:0000256" key="5">
    <source>
        <dbReference type="ARBA" id="ARBA00023027"/>
    </source>
</evidence>
<evidence type="ECO:0000313" key="6">
    <source>
        <dbReference type="EMBL" id="KAA9022242.1"/>
    </source>
</evidence>
<keyword evidence="3" id="KW-0479">Metal-binding</keyword>
<evidence type="ECO:0000256" key="2">
    <source>
        <dbReference type="ARBA" id="ARBA00009464"/>
    </source>
</evidence>
<comment type="similarity">
    <text evidence="2">Belongs to the PdxA family. PdxA2 subfamily.</text>
</comment>
<dbReference type="PANTHER" id="PTHR30004">
    <property type="entry name" value="4-HYDROXYTHREONINE-4-PHOSPHATE DEHYDROGENASE"/>
    <property type="match status" value="1"/>
</dbReference>
<evidence type="ECO:0000256" key="3">
    <source>
        <dbReference type="ARBA" id="ARBA00022723"/>
    </source>
</evidence>
<gene>
    <name evidence="6" type="ORF">F4V44_15750</name>
</gene>
<keyword evidence="5" id="KW-0520">NAD</keyword>
<dbReference type="PANTHER" id="PTHR30004:SF6">
    <property type="entry name" value="D-THREONATE 4-PHOSPHATE DEHYDROGENASE"/>
    <property type="match status" value="1"/>
</dbReference>
<dbReference type="SUPFAM" id="SSF53659">
    <property type="entry name" value="Isocitrate/Isopropylmalate dehydrogenase-like"/>
    <property type="match status" value="1"/>
</dbReference>
<protein>
    <submittedName>
        <fullName evidence="6">4-hydroxythreonine-4-phosphate dehydrogenase PdxA</fullName>
    </submittedName>
</protein>
<dbReference type="AlphaFoldDB" id="A0A5J5HNM9"/>
<dbReference type="GO" id="GO:0046872">
    <property type="term" value="F:metal ion binding"/>
    <property type="evidence" value="ECO:0007669"/>
    <property type="project" value="UniProtKB-KW"/>
</dbReference>
<keyword evidence="7" id="KW-1185">Reference proteome</keyword>
<dbReference type="Pfam" id="PF04166">
    <property type="entry name" value="PdxA"/>
    <property type="match status" value="1"/>
</dbReference>
<comment type="caution">
    <text evidence="6">The sequence shown here is derived from an EMBL/GenBank/DDBJ whole genome shotgun (WGS) entry which is preliminary data.</text>
</comment>
<dbReference type="Gene3D" id="3.40.718.10">
    <property type="entry name" value="Isopropylmalate Dehydrogenase"/>
    <property type="match status" value="1"/>
</dbReference>
<dbReference type="GO" id="GO:0051287">
    <property type="term" value="F:NAD binding"/>
    <property type="evidence" value="ECO:0007669"/>
    <property type="project" value="InterPro"/>
</dbReference>
<evidence type="ECO:0000313" key="7">
    <source>
        <dbReference type="Proteomes" id="UP000326671"/>
    </source>
</evidence>
<comment type="cofactor">
    <cofactor evidence="1">
        <name>a divalent metal cation</name>
        <dbReference type="ChEBI" id="CHEBI:60240"/>
    </cofactor>
</comment>
<reference evidence="6 7" key="1">
    <citation type="submission" date="2019-09" db="EMBL/GenBank/DDBJ databases">
        <title>Whole genome sequences of isolates from the Mars Exploration Rovers.</title>
        <authorList>
            <person name="Seuylemezian A."/>
            <person name="Vaishampayan P."/>
        </authorList>
    </citation>
    <scope>NUCLEOTIDE SEQUENCE [LARGE SCALE GENOMIC DNA]</scope>
    <source>
        <strain evidence="6 7">MER_TA_151</strain>
    </source>
</reference>
<name>A0A5J5HNM9_9BACI</name>
<sequence>MDKKGVFQIDHSLKPVLAITIGDASGIGPEICLKALQDEAVYRSCKPVLIGDLNILSFYLERLKLPLQLNPITKISNAKFTPGVIDLFHLDTIDMNRFQFGEGDSMTGKAMVDYTKLAVDLAVKGEVDAVIGGPHTKSAVEKAGLFFDGYPSLIAQLTNTKEEETFLMLVSDHFRVVNVTLHVPMKRALELIKHPLIFKAIQASHHAGKMLGIHDPKIAVAGLNPHASEGGLYGVEEQCEIIPAITQAKEASMDVQGPFGSDILFAEMGHYDIYLAMYHDQAHIPMKMKAFKQISALTIGTPVLFSSIGHGSAPDIAGKGIADPSGLLKTIQLLCNVKSKKSDSYYKKTMKGV</sequence>
<dbReference type="InterPro" id="IPR005255">
    <property type="entry name" value="PdxA_fam"/>
</dbReference>
<dbReference type="EMBL" id="VYKL01000024">
    <property type="protein sequence ID" value="KAA9022242.1"/>
    <property type="molecule type" value="Genomic_DNA"/>
</dbReference>
<keyword evidence="4" id="KW-0560">Oxidoreductase</keyword>
<dbReference type="Proteomes" id="UP000326671">
    <property type="component" value="Unassembled WGS sequence"/>
</dbReference>
<proteinExistence type="inferred from homology"/>
<evidence type="ECO:0000256" key="4">
    <source>
        <dbReference type="ARBA" id="ARBA00023002"/>
    </source>
</evidence>
<dbReference type="OrthoDB" id="9801783at2"/>